<keyword evidence="2" id="KW-0732">Signal</keyword>
<dbReference type="Pfam" id="PF11852">
    <property type="entry name" value="Pullul_strch_C"/>
    <property type="match status" value="1"/>
</dbReference>
<dbReference type="SUPFAM" id="SSF51445">
    <property type="entry name" value="(Trans)glycosidases"/>
    <property type="match status" value="1"/>
</dbReference>
<evidence type="ECO:0000259" key="5">
    <source>
        <dbReference type="Pfam" id="PF17967"/>
    </source>
</evidence>
<dbReference type="InterPro" id="IPR014756">
    <property type="entry name" value="Ig_E-set"/>
</dbReference>
<evidence type="ECO:0000256" key="2">
    <source>
        <dbReference type="SAM" id="SignalP"/>
    </source>
</evidence>
<proteinExistence type="inferred from homology"/>
<dbReference type="PANTHER" id="PTHR43002">
    <property type="entry name" value="GLYCOGEN DEBRANCHING ENZYME"/>
    <property type="match status" value="1"/>
</dbReference>
<dbReference type="Gene3D" id="2.60.40.1130">
    <property type="entry name" value="Rab geranylgeranyltransferase alpha-subunit, insert domain"/>
    <property type="match status" value="1"/>
</dbReference>
<dbReference type="Gene3D" id="3.20.20.80">
    <property type="entry name" value="Glycosidases"/>
    <property type="match status" value="1"/>
</dbReference>
<accession>A0ABT2YLP2</accession>
<feature type="chain" id="PRO_5045527268" evidence="2">
    <location>
        <begin position="27"/>
        <end position="928"/>
    </location>
</feature>
<dbReference type="Gene3D" id="2.60.40.1180">
    <property type="entry name" value="Golgi alpha-mannosidase II"/>
    <property type="match status" value="1"/>
</dbReference>
<feature type="domain" description="Alpha-1,6-glucosidases pullulanase-type C-terminal" evidence="4">
    <location>
        <begin position="764"/>
        <end position="927"/>
    </location>
</feature>
<dbReference type="InterPro" id="IPR017853">
    <property type="entry name" value="GH"/>
</dbReference>
<dbReference type="Pfam" id="PF17967">
    <property type="entry name" value="Pullulanase_N2"/>
    <property type="match status" value="1"/>
</dbReference>
<protein>
    <submittedName>
        <fullName evidence="6">DUF3372 domain-containing protein</fullName>
    </submittedName>
</protein>
<sequence>MVSKHMGLRRGILGLLLGMAVSQVQALEACDGAAFASLLHPQLQADGPALAAQAYWLNRRLIQWPGAGLGTEREPAARVKLYYSGHAALQVDAKRVVSGADASLSLEPSTSELPADLARRFKFIAAGPRWQVRAADVARLPDLHRAQVWLVQEGPDGVVQALTGLQAAGALDDLYQTAEQVADLGVTAPGPIRSGYTGFKLWAPTAQQVTLCRYPNGSDRATAQEPLKRDASSGVWQTRLSGDLSGQYYNYLVDVFVPGLGVVRNRVTDPYSVSLTTDSKRSFVANLQSPALKPSAWDSTPRPQRVKTSTDMVIYELHVRDFSISDASVPPAMRGKYKAFTPFSPAGSAGMRHLQALSKAGLTDVHLLPVFDIASIPEAGCAQPVVPRAAADSPLQQAAVMAVAAEDCFNWGYDPFHYSAPEGSYASDAAKAERRVIEFRQMVQALHRANLRVGMDVVYNHTAAAGQHEKSVLDRIVPGYYQRLNARGEPERSTCCDNTATEHRMMAKLMIDSVAMWAREYKIDSFRFDLMAHQPRAVMETLQKRVNQAAGRPVQLIGEGWNFGEVANGARFVQASQLSLNGSGIGTFSDRGRDAARGGSAGDGGAAVMQNQGWLNGLVYAPNASAAQRPAADLLQAADLIRVGLAGSLRDFELQTWSGPTRRLADIAYGDQPAGYVSQPGEVVNYVDNHDNQTLFDINVLKLPRGTSARERAQVQVLGLALTAFSQGVAYFHAGVDVLRSKSLDRNSYDSGDWFNRLDWSYLDNGFGAGLPPKLDNGDQYPLLAPLLADAAIKPAPADIAWTRDAFLDLLKIRASSSLFRLPTAAAVQQRLRFLNTGPTQNPRVVVASLDGQGWPGAGFGQLLYFINVDPVAQSIELPTEAAKSFGLHPVHLSADAADKRIAAEARLDTDTGRFTLPGRSALVFVRP</sequence>
<comment type="similarity">
    <text evidence="1">Belongs to the glycosyl hydrolase 13 family.</text>
</comment>
<dbReference type="InterPro" id="IPR024561">
    <property type="entry name" value="Pullul_strch_C"/>
</dbReference>
<feature type="signal peptide" evidence="2">
    <location>
        <begin position="1"/>
        <end position="26"/>
    </location>
</feature>
<name>A0ABT2YLP2_9BURK</name>
<evidence type="ECO:0000256" key="1">
    <source>
        <dbReference type="ARBA" id="ARBA00008061"/>
    </source>
</evidence>
<evidence type="ECO:0000259" key="4">
    <source>
        <dbReference type="Pfam" id="PF11852"/>
    </source>
</evidence>
<dbReference type="CDD" id="cd02860">
    <property type="entry name" value="E_set_Pullulanase"/>
    <property type="match status" value="1"/>
</dbReference>
<dbReference type="Proteomes" id="UP001209701">
    <property type="component" value="Unassembled WGS sequence"/>
</dbReference>
<feature type="domain" description="Pullulanase N2" evidence="5">
    <location>
        <begin position="52"/>
        <end position="173"/>
    </location>
</feature>
<dbReference type="SUPFAM" id="SSF81296">
    <property type="entry name" value="E set domains"/>
    <property type="match status" value="2"/>
</dbReference>
<evidence type="ECO:0000313" key="6">
    <source>
        <dbReference type="EMBL" id="MCV2370846.1"/>
    </source>
</evidence>
<dbReference type="InterPro" id="IPR004193">
    <property type="entry name" value="Glyco_hydro_13_N"/>
</dbReference>
<reference evidence="6 7" key="1">
    <citation type="submission" date="2021-11" db="EMBL/GenBank/DDBJ databases">
        <authorList>
            <person name="Liang Q."/>
            <person name="Mou H."/>
            <person name="Liu Z."/>
        </authorList>
    </citation>
    <scope>NUCLEOTIDE SEQUENCE [LARGE SCALE GENOMIC DNA]</scope>
    <source>
        <strain evidence="6 7">CHU3</strain>
    </source>
</reference>
<dbReference type="Pfam" id="PF02922">
    <property type="entry name" value="CBM_48"/>
    <property type="match status" value="1"/>
</dbReference>
<dbReference type="RefSeq" id="WP_263573430.1">
    <property type="nucleotide sequence ID" value="NZ_JAJIRN010000011.1"/>
</dbReference>
<dbReference type="InterPro" id="IPR040671">
    <property type="entry name" value="Pullulanase_N2"/>
</dbReference>
<evidence type="ECO:0000313" key="7">
    <source>
        <dbReference type="Proteomes" id="UP001209701"/>
    </source>
</evidence>
<gene>
    <name evidence="6" type="ORF">LNV07_22400</name>
</gene>
<keyword evidence="7" id="KW-1185">Reference proteome</keyword>
<dbReference type="SUPFAM" id="SSF51011">
    <property type="entry name" value="Glycosyl hydrolase domain"/>
    <property type="match status" value="1"/>
</dbReference>
<organism evidence="6 7">
    <name type="scientific">Roseateles oligotrophus</name>
    <dbReference type="NCBI Taxonomy" id="1769250"/>
    <lineage>
        <taxon>Bacteria</taxon>
        <taxon>Pseudomonadati</taxon>
        <taxon>Pseudomonadota</taxon>
        <taxon>Betaproteobacteria</taxon>
        <taxon>Burkholderiales</taxon>
        <taxon>Sphaerotilaceae</taxon>
        <taxon>Roseateles</taxon>
    </lineage>
</organism>
<evidence type="ECO:0000259" key="3">
    <source>
        <dbReference type="Pfam" id="PF02922"/>
    </source>
</evidence>
<dbReference type="InterPro" id="IPR013783">
    <property type="entry name" value="Ig-like_fold"/>
</dbReference>
<dbReference type="EMBL" id="JAJIRN010000011">
    <property type="protein sequence ID" value="MCV2370846.1"/>
    <property type="molecule type" value="Genomic_DNA"/>
</dbReference>
<dbReference type="Gene3D" id="2.60.40.10">
    <property type="entry name" value="Immunoglobulins"/>
    <property type="match status" value="1"/>
</dbReference>
<feature type="domain" description="Glycoside hydrolase family 13 N-terminal" evidence="3">
    <location>
        <begin position="184"/>
        <end position="272"/>
    </location>
</feature>
<dbReference type="InterPro" id="IPR013780">
    <property type="entry name" value="Glyco_hydro_b"/>
</dbReference>
<comment type="caution">
    <text evidence="6">The sequence shown here is derived from an EMBL/GenBank/DDBJ whole genome shotgun (WGS) entry which is preliminary data.</text>
</comment>
<dbReference type="CDD" id="cd11341">
    <property type="entry name" value="AmyAc_Pullulanase_LD-like"/>
    <property type="match status" value="1"/>
</dbReference>